<keyword evidence="2" id="KW-1185">Reference proteome</keyword>
<reference evidence="2" key="1">
    <citation type="journal article" date="2021" name="Microbiol. Resour. Announc.">
        <title>LGAAP: Leishmaniinae Genome Assembly and Annotation Pipeline.</title>
        <authorList>
            <person name="Almutairi H."/>
            <person name="Urbaniak M.D."/>
            <person name="Bates M.D."/>
            <person name="Jariyapan N."/>
            <person name="Kwakye-Nuako G."/>
            <person name="Thomaz-Soccol V."/>
            <person name="Al-Salem W.S."/>
            <person name="Dillon R.J."/>
            <person name="Bates P.A."/>
            <person name="Gatherer D."/>
        </authorList>
    </citation>
    <scope>NUCLEOTIDE SEQUENCE [LARGE SCALE GENOMIC DNA]</scope>
</reference>
<evidence type="ECO:0000313" key="1">
    <source>
        <dbReference type="EMBL" id="KAG5487470.1"/>
    </source>
</evidence>
<accession>A0A836HNN0</accession>
<organism evidence="1 2">
    <name type="scientific">Leishmania martiniquensis</name>
    <dbReference type="NCBI Taxonomy" id="1580590"/>
    <lineage>
        <taxon>Eukaryota</taxon>
        <taxon>Discoba</taxon>
        <taxon>Euglenozoa</taxon>
        <taxon>Kinetoplastea</taxon>
        <taxon>Metakinetoplastina</taxon>
        <taxon>Trypanosomatida</taxon>
        <taxon>Trypanosomatidae</taxon>
        <taxon>Leishmaniinae</taxon>
        <taxon>Leishmania</taxon>
    </lineage>
</organism>
<dbReference type="GeneID" id="92517307"/>
<sequence>MAYIAPKALHKRVKGTNVEVRKELADDNTDTPQVLLHSIHADDEIELRWFHNTLRPERNLVHPSDTFLQGIKELHPAAVFNTFDLKKAKLRRLTKFEKDKATTMKRRLKEVAPTAAYKAAVNPHKTPRTGGAAPADEVRVLSRGMSKAQKARSRARAAYKSGRAVDASHAPKAFFTKWKRLKREKIGRGL</sequence>
<proteinExistence type="predicted"/>
<name>A0A836HNN0_9TRYP</name>
<evidence type="ECO:0000313" key="2">
    <source>
        <dbReference type="Proteomes" id="UP000673552"/>
    </source>
</evidence>
<reference evidence="2" key="2">
    <citation type="journal article" date="2021" name="Sci. Data">
        <title>Chromosome-scale genome sequencing, assembly and annotation of six genomes from subfamily Leishmaniinae.</title>
        <authorList>
            <person name="Almutairi H."/>
            <person name="Urbaniak M.D."/>
            <person name="Bates M.D."/>
            <person name="Jariyapan N."/>
            <person name="Kwakye-Nuako G."/>
            <person name="Thomaz Soccol V."/>
            <person name="Al-Salem W.S."/>
            <person name="Dillon R.J."/>
            <person name="Bates P.A."/>
            <person name="Gatherer D."/>
        </authorList>
    </citation>
    <scope>NUCLEOTIDE SEQUENCE [LARGE SCALE GENOMIC DNA]</scope>
</reference>
<comment type="caution">
    <text evidence="1">The sequence shown here is derived from an EMBL/GenBank/DDBJ whole genome shotgun (WGS) entry which is preliminary data.</text>
</comment>
<dbReference type="RefSeq" id="XP_067181402.1">
    <property type="nucleotide sequence ID" value="XM_067324795.1"/>
</dbReference>
<protein>
    <submittedName>
        <fullName evidence="1">Uncharacterized protein</fullName>
    </submittedName>
</protein>
<dbReference type="Proteomes" id="UP000673552">
    <property type="component" value="Unassembled WGS sequence"/>
</dbReference>
<dbReference type="AlphaFoldDB" id="A0A836HNN0"/>
<dbReference type="EMBL" id="JAFEUZ010000004">
    <property type="protein sequence ID" value="KAG5487470.1"/>
    <property type="molecule type" value="Genomic_DNA"/>
</dbReference>
<gene>
    <name evidence="1" type="ORF">LSCM1_07425</name>
</gene>
<dbReference type="OrthoDB" id="278126at2759"/>
<dbReference type="KEGG" id="lmat:92517307"/>